<feature type="transmembrane region" description="Helical" evidence="1">
    <location>
        <begin position="64"/>
        <end position="86"/>
    </location>
</feature>
<feature type="transmembrane region" description="Helical" evidence="1">
    <location>
        <begin position="170"/>
        <end position="193"/>
    </location>
</feature>
<reference evidence="2" key="1">
    <citation type="submission" date="2023-03" db="EMBL/GenBank/DDBJ databases">
        <authorList>
            <person name="Julca I."/>
        </authorList>
    </citation>
    <scope>NUCLEOTIDE SEQUENCE</scope>
</reference>
<organism evidence="2 3">
    <name type="scientific">Oldenlandia corymbosa var. corymbosa</name>
    <dbReference type="NCBI Taxonomy" id="529605"/>
    <lineage>
        <taxon>Eukaryota</taxon>
        <taxon>Viridiplantae</taxon>
        <taxon>Streptophyta</taxon>
        <taxon>Embryophyta</taxon>
        <taxon>Tracheophyta</taxon>
        <taxon>Spermatophyta</taxon>
        <taxon>Magnoliopsida</taxon>
        <taxon>eudicotyledons</taxon>
        <taxon>Gunneridae</taxon>
        <taxon>Pentapetalae</taxon>
        <taxon>asterids</taxon>
        <taxon>lamiids</taxon>
        <taxon>Gentianales</taxon>
        <taxon>Rubiaceae</taxon>
        <taxon>Rubioideae</taxon>
        <taxon>Spermacoceae</taxon>
        <taxon>Hedyotis-Oldenlandia complex</taxon>
        <taxon>Oldenlandia</taxon>
    </lineage>
</organism>
<name>A0AAV1CCE0_OLDCO</name>
<keyword evidence="1" id="KW-0472">Membrane</keyword>
<accession>A0AAV1CCE0</accession>
<sequence>MAADQKLNKKSMAIKWISGITVLICCIAVPLAIFFCGGINQIKYDRFINPEQDLKRFQPLHNLFFFYVGVDSAIGLSASLCLMVLVMDFLEDKFPDPAAPIQSTKKSGAIRKNWSPSLCSAITFVVLCYVFLIGLIVMTYTEETRPTRIKIRHHSHISPEEMRDFQELDMMSYCAAGVFLAALVLKTAFFCWLDGIFKGNQHSEGGGEGDAELV</sequence>
<feature type="transmembrane region" description="Helical" evidence="1">
    <location>
        <begin position="20"/>
        <end position="44"/>
    </location>
</feature>
<dbReference type="Proteomes" id="UP001161247">
    <property type="component" value="Chromosome 2"/>
</dbReference>
<dbReference type="EMBL" id="OX459119">
    <property type="protein sequence ID" value="CAI9093082.1"/>
    <property type="molecule type" value="Genomic_DNA"/>
</dbReference>
<evidence type="ECO:0000313" key="3">
    <source>
        <dbReference type="Proteomes" id="UP001161247"/>
    </source>
</evidence>
<evidence type="ECO:0000256" key="1">
    <source>
        <dbReference type="SAM" id="Phobius"/>
    </source>
</evidence>
<proteinExistence type="predicted"/>
<keyword evidence="3" id="KW-1185">Reference proteome</keyword>
<gene>
    <name evidence="2" type="ORF">OLC1_LOCUS4592</name>
</gene>
<dbReference type="AlphaFoldDB" id="A0AAV1CCE0"/>
<keyword evidence="1" id="KW-0812">Transmembrane</keyword>
<feature type="transmembrane region" description="Helical" evidence="1">
    <location>
        <begin position="118"/>
        <end position="140"/>
    </location>
</feature>
<protein>
    <submittedName>
        <fullName evidence="2">OLC1v1028491C1</fullName>
    </submittedName>
</protein>
<evidence type="ECO:0000313" key="2">
    <source>
        <dbReference type="EMBL" id="CAI9093082.1"/>
    </source>
</evidence>
<keyword evidence="1" id="KW-1133">Transmembrane helix</keyword>